<organism evidence="1 2">
    <name type="scientific">Lentinula guzmanii</name>
    <dbReference type="NCBI Taxonomy" id="2804957"/>
    <lineage>
        <taxon>Eukaryota</taxon>
        <taxon>Fungi</taxon>
        <taxon>Dikarya</taxon>
        <taxon>Basidiomycota</taxon>
        <taxon>Agaricomycotina</taxon>
        <taxon>Agaricomycetes</taxon>
        <taxon>Agaricomycetidae</taxon>
        <taxon>Agaricales</taxon>
        <taxon>Marasmiineae</taxon>
        <taxon>Omphalotaceae</taxon>
        <taxon>Lentinula</taxon>
    </lineage>
</organism>
<feature type="non-terminal residue" evidence="1">
    <location>
        <position position="1"/>
    </location>
</feature>
<evidence type="ECO:0008006" key="3">
    <source>
        <dbReference type="Google" id="ProtNLM"/>
    </source>
</evidence>
<accession>A0AA38J6L0</accession>
<dbReference type="SUPFAM" id="SSF63829">
    <property type="entry name" value="Calcium-dependent phosphotriesterase"/>
    <property type="match status" value="1"/>
</dbReference>
<name>A0AA38J6L0_9AGAR</name>
<evidence type="ECO:0000313" key="1">
    <source>
        <dbReference type="EMBL" id="KAJ3712132.1"/>
    </source>
</evidence>
<sequence length="250" mass="27403">AGERGMTTAIVWLTKPDDVEDGLAYGTEDGYLAIWKRNRNEDKFTEIYCDRLTGGKDGQEISAMAYDASSKQLAVVHRAESVHRFVIDGSMYPRPVKSVSIPKHWPQSVAFGQIGVHGPDLWTFGREDGAIYILNDEGKVLKTKTTGSVIGHAVLNVKEDAILLDDVSQGIALYKLSSAERVKTFGVPGTQCRLRNVAFHDSTTSVVSGSDHGKVYVFDRRTGSINDVINTGVEDWVQSIAVSLTHCTQN</sequence>
<comment type="caution">
    <text evidence="1">The sequence shown here is derived from an EMBL/GenBank/DDBJ whole genome shotgun (WGS) entry which is preliminary data.</text>
</comment>
<dbReference type="Proteomes" id="UP001176059">
    <property type="component" value="Unassembled WGS sequence"/>
</dbReference>
<keyword evidence="2" id="KW-1185">Reference proteome</keyword>
<dbReference type="AlphaFoldDB" id="A0AA38J6L0"/>
<reference evidence="1" key="2">
    <citation type="journal article" date="2023" name="Proc. Natl. Acad. Sci. U.S.A.">
        <title>A global phylogenomic analysis of the shiitake genus Lentinula.</title>
        <authorList>
            <person name="Sierra-Patev S."/>
            <person name="Min B."/>
            <person name="Naranjo-Ortiz M."/>
            <person name="Looney B."/>
            <person name="Konkel Z."/>
            <person name="Slot J.C."/>
            <person name="Sakamoto Y."/>
            <person name="Steenwyk J.L."/>
            <person name="Rokas A."/>
            <person name="Carro J."/>
            <person name="Camarero S."/>
            <person name="Ferreira P."/>
            <person name="Molpeceres G."/>
            <person name="Ruiz-Duenas F.J."/>
            <person name="Serrano A."/>
            <person name="Henrissat B."/>
            <person name="Drula E."/>
            <person name="Hughes K.W."/>
            <person name="Mata J.L."/>
            <person name="Ishikawa N.K."/>
            <person name="Vargas-Isla R."/>
            <person name="Ushijima S."/>
            <person name="Smith C.A."/>
            <person name="Donoghue J."/>
            <person name="Ahrendt S."/>
            <person name="Andreopoulos W."/>
            <person name="He G."/>
            <person name="LaButti K."/>
            <person name="Lipzen A."/>
            <person name="Ng V."/>
            <person name="Riley R."/>
            <person name="Sandor L."/>
            <person name="Barry K."/>
            <person name="Martinez A.T."/>
            <person name="Xiao Y."/>
            <person name="Gibbons J.G."/>
            <person name="Terashima K."/>
            <person name="Grigoriev I.V."/>
            <person name="Hibbett D."/>
        </authorList>
    </citation>
    <scope>NUCLEOTIDE SEQUENCE</scope>
    <source>
        <strain evidence="1">ET3784</strain>
    </source>
</reference>
<dbReference type="EMBL" id="JANVFO010000111">
    <property type="protein sequence ID" value="KAJ3712132.1"/>
    <property type="molecule type" value="Genomic_DNA"/>
</dbReference>
<gene>
    <name evidence="1" type="ORF">DFJ43DRAFT_1008600</name>
</gene>
<reference evidence="1" key="1">
    <citation type="submission" date="2022-08" db="EMBL/GenBank/DDBJ databases">
        <authorList>
            <consortium name="DOE Joint Genome Institute"/>
            <person name="Min B."/>
            <person name="Sierra-Patev S."/>
            <person name="Naranjo-Ortiz M."/>
            <person name="Looney B."/>
            <person name="Konkel Z."/>
            <person name="Slot J.C."/>
            <person name="Sakamoto Y."/>
            <person name="Steenwyk J.L."/>
            <person name="Rokas A."/>
            <person name="Carro J."/>
            <person name="Camarero S."/>
            <person name="Ferreira P."/>
            <person name="Molpeceres G."/>
            <person name="Ruiz-duenas F.J."/>
            <person name="Serrano A."/>
            <person name="Henrissat B."/>
            <person name="Drula E."/>
            <person name="Hughes K.W."/>
            <person name="Mata J.L."/>
            <person name="Ishikawa N.K."/>
            <person name="Vargas-Isla R."/>
            <person name="Ushijima S."/>
            <person name="Smith C.A."/>
            <person name="Ahrendt S."/>
            <person name="Andreopoulos W."/>
            <person name="He G."/>
            <person name="LaButti K."/>
            <person name="Lipzen A."/>
            <person name="Ng V."/>
            <person name="Riley R."/>
            <person name="Sandor L."/>
            <person name="Barry K."/>
            <person name="Martinez A.T."/>
            <person name="Xiao Y."/>
            <person name="Gibbons J.G."/>
            <person name="Terashima K."/>
            <person name="Hibbett D.S."/>
            <person name="Grigoriev I.V."/>
        </authorList>
    </citation>
    <scope>NUCLEOTIDE SEQUENCE</scope>
    <source>
        <strain evidence="1">ET3784</strain>
    </source>
</reference>
<proteinExistence type="predicted"/>
<dbReference type="Gene3D" id="2.130.10.10">
    <property type="entry name" value="YVTN repeat-like/Quinoprotein amine dehydrogenase"/>
    <property type="match status" value="1"/>
</dbReference>
<dbReference type="InterPro" id="IPR015943">
    <property type="entry name" value="WD40/YVTN_repeat-like_dom_sf"/>
</dbReference>
<evidence type="ECO:0000313" key="2">
    <source>
        <dbReference type="Proteomes" id="UP001176059"/>
    </source>
</evidence>
<protein>
    <recommendedName>
        <fullName evidence="3">WD40 repeat-like protein</fullName>
    </recommendedName>
</protein>